<dbReference type="InterPro" id="IPR000477">
    <property type="entry name" value="RT_dom"/>
</dbReference>
<evidence type="ECO:0000256" key="7">
    <source>
        <dbReference type="ARBA" id="ARBA00022918"/>
    </source>
</evidence>
<dbReference type="FunFam" id="1.10.340.70:FF:000001">
    <property type="entry name" value="Retrovirus-related Pol polyprotein from transposon gypsy-like Protein"/>
    <property type="match status" value="1"/>
</dbReference>
<keyword evidence="3" id="KW-0548">Nucleotidyltransferase</keyword>
<feature type="compositionally biased region" description="Basic residues" evidence="9">
    <location>
        <begin position="201"/>
        <end position="225"/>
    </location>
</feature>
<gene>
    <name evidence="14" type="ORF">TBRA_LOCUS4467</name>
</gene>
<dbReference type="InterPro" id="IPR036875">
    <property type="entry name" value="Znf_CCHC_sf"/>
</dbReference>
<keyword evidence="8" id="KW-0862">Zinc</keyword>
<feature type="region of interest" description="Disordered" evidence="9">
    <location>
        <begin position="500"/>
        <end position="549"/>
    </location>
</feature>
<evidence type="ECO:0000259" key="12">
    <source>
        <dbReference type="PROSITE" id="PS50878"/>
    </source>
</evidence>
<evidence type="ECO:0000256" key="2">
    <source>
        <dbReference type="ARBA" id="ARBA00022679"/>
    </source>
</evidence>
<dbReference type="InterPro" id="IPR043502">
    <property type="entry name" value="DNA/RNA_pol_sf"/>
</dbReference>
<evidence type="ECO:0000256" key="8">
    <source>
        <dbReference type="PROSITE-ProRule" id="PRU00047"/>
    </source>
</evidence>
<dbReference type="PANTHER" id="PTHR37984:SF5">
    <property type="entry name" value="PROTEIN NYNRIN-LIKE"/>
    <property type="match status" value="1"/>
</dbReference>
<keyword evidence="7" id="KW-0695">RNA-directed DNA polymerase</keyword>
<dbReference type="GO" id="GO:0015074">
    <property type="term" value="P:DNA integration"/>
    <property type="evidence" value="ECO:0007669"/>
    <property type="project" value="InterPro"/>
</dbReference>
<feature type="domain" description="CCHC-type" evidence="11">
    <location>
        <begin position="763"/>
        <end position="777"/>
    </location>
</feature>
<evidence type="ECO:0000256" key="5">
    <source>
        <dbReference type="ARBA" id="ARBA00022759"/>
    </source>
</evidence>
<dbReference type="GO" id="GO:0016787">
    <property type="term" value="F:hydrolase activity"/>
    <property type="evidence" value="ECO:0007669"/>
    <property type="project" value="UniProtKB-KW"/>
</dbReference>
<dbReference type="InterPro" id="IPR001878">
    <property type="entry name" value="Znf_CCHC"/>
</dbReference>
<dbReference type="Proteomes" id="UP000479190">
    <property type="component" value="Unassembled WGS sequence"/>
</dbReference>
<feature type="region of interest" description="Disordered" evidence="9">
    <location>
        <begin position="445"/>
        <end position="473"/>
    </location>
</feature>
<dbReference type="GO" id="GO:0003964">
    <property type="term" value="F:RNA-directed DNA polymerase activity"/>
    <property type="evidence" value="ECO:0007669"/>
    <property type="project" value="UniProtKB-KW"/>
</dbReference>
<keyword evidence="8" id="KW-0479">Metal-binding</keyword>
<accession>A0A6H5IA78</accession>
<dbReference type="Gene3D" id="3.30.420.10">
    <property type="entry name" value="Ribonuclease H-like superfamily/Ribonuclease H"/>
    <property type="match status" value="1"/>
</dbReference>
<dbReference type="GO" id="GO:0042575">
    <property type="term" value="C:DNA polymerase complex"/>
    <property type="evidence" value="ECO:0007669"/>
    <property type="project" value="UniProtKB-ARBA"/>
</dbReference>
<dbReference type="CDD" id="cd09274">
    <property type="entry name" value="RNase_HI_RT_Ty3"/>
    <property type="match status" value="1"/>
</dbReference>
<feature type="transmembrane region" description="Helical" evidence="10">
    <location>
        <begin position="21"/>
        <end position="37"/>
    </location>
</feature>
<keyword evidence="4" id="KW-0540">Nuclease</keyword>
<keyword evidence="2" id="KW-0808">Transferase</keyword>
<dbReference type="Pfam" id="PF17917">
    <property type="entry name" value="RT_RNaseH"/>
    <property type="match status" value="1"/>
</dbReference>
<dbReference type="PROSITE" id="PS50878">
    <property type="entry name" value="RT_POL"/>
    <property type="match status" value="1"/>
</dbReference>
<feature type="region of interest" description="Disordered" evidence="9">
    <location>
        <begin position="368"/>
        <end position="405"/>
    </location>
</feature>
<feature type="compositionally biased region" description="Pro residues" evidence="9">
    <location>
        <begin position="535"/>
        <end position="544"/>
    </location>
</feature>
<keyword evidence="10" id="KW-0812">Transmembrane</keyword>
<feature type="transmembrane region" description="Helical" evidence="10">
    <location>
        <begin position="49"/>
        <end position="78"/>
    </location>
</feature>
<dbReference type="InterPro" id="IPR041588">
    <property type="entry name" value="Integrase_H2C2"/>
</dbReference>
<feature type="region of interest" description="Disordered" evidence="9">
    <location>
        <begin position="143"/>
        <end position="266"/>
    </location>
</feature>
<feature type="domain" description="Reverse transcriptase" evidence="12">
    <location>
        <begin position="799"/>
        <end position="983"/>
    </location>
</feature>
<dbReference type="Gene3D" id="1.10.340.70">
    <property type="match status" value="1"/>
</dbReference>
<evidence type="ECO:0000313" key="15">
    <source>
        <dbReference type="Proteomes" id="UP000479190"/>
    </source>
</evidence>
<dbReference type="EC" id="2.7.7.49" evidence="1"/>
<evidence type="ECO:0000256" key="3">
    <source>
        <dbReference type="ARBA" id="ARBA00022695"/>
    </source>
</evidence>
<protein>
    <recommendedName>
        <fullName evidence="1">RNA-directed DNA polymerase</fullName>
        <ecNumber evidence="1">2.7.7.49</ecNumber>
    </recommendedName>
</protein>
<keyword evidence="15" id="KW-1185">Reference proteome</keyword>
<keyword evidence="10" id="KW-0472">Membrane</keyword>
<dbReference type="InterPro" id="IPR036397">
    <property type="entry name" value="RNaseH_sf"/>
</dbReference>
<dbReference type="PANTHER" id="PTHR37984">
    <property type="entry name" value="PROTEIN CBG26694"/>
    <property type="match status" value="1"/>
</dbReference>
<evidence type="ECO:0000259" key="11">
    <source>
        <dbReference type="PROSITE" id="PS50158"/>
    </source>
</evidence>
<dbReference type="SUPFAM" id="SSF57756">
    <property type="entry name" value="Retrovirus zinc finger-like domains"/>
    <property type="match status" value="1"/>
</dbReference>
<dbReference type="CDD" id="cd01647">
    <property type="entry name" value="RT_LTR"/>
    <property type="match status" value="1"/>
</dbReference>
<dbReference type="OrthoDB" id="8193822at2759"/>
<keyword evidence="10" id="KW-1133">Transmembrane helix</keyword>
<evidence type="ECO:0000256" key="9">
    <source>
        <dbReference type="SAM" id="MobiDB-lite"/>
    </source>
</evidence>
<name>A0A6H5IA78_9HYME</name>
<dbReference type="PROSITE" id="PS50158">
    <property type="entry name" value="ZF_CCHC"/>
    <property type="match status" value="1"/>
</dbReference>
<evidence type="ECO:0000256" key="6">
    <source>
        <dbReference type="ARBA" id="ARBA00022801"/>
    </source>
</evidence>
<dbReference type="PROSITE" id="PS50994">
    <property type="entry name" value="INTEGRASE"/>
    <property type="match status" value="1"/>
</dbReference>
<dbReference type="GO" id="GO:0003676">
    <property type="term" value="F:nucleic acid binding"/>
    <property type="evidence" value="ECO:0007669"/>
    <property type="project" value="InterPro"/>
</dbReference>
<feature type="compositionally biased region" description="Basic and acidic residues" evidence="9">
    <location>
        <begin position="368"/>
        <end position="389"/>
    </location>
</feature>
<feature type="region of interest" description="Disordered" evidence="9">
    <location>
        <begin position="1232"/>
        <end position="1268"/>
    </location>
</feature>
<dbReference type="SMART" id="SM00343">
    <property type="entry name" value="ZnF_C2HC"/>
    <property type="match status" value="1"/>
</dbReference>
<feature type="compositionally biased region" description="Basic and acidic residues" evidence="9">
    <location>
        <begin position="1232"/>
        <end position="1250"/>
    </location>
</feature>
<feature type="compositionally biased region" description="Polar residues" evidence="9">
    <location>
        <begin position="392"/>
        <end position="405"/>
    </location>
</feature>
<reference evidence="14 15" key="1">
    <citation type="submission" date="2020-02" db="EMBL/GenBank/DDBJ databases">
        <authorList>
            <person name="Ferguson B K."/>
        </authorList>
    </citation>
    <scope>NUCLEOTIDE SEQUENCE [LARGE SCALE GENOMIC DNA]</scope>
</reference>
<dbReference type="GO" id="GO:0008270">
    <property type="term" value="F:zinc ion binding"/>
    <property type="evidence" value="ECO:0007669"/>
    <property type="project" value="UniProtKB-KW"/>
</dbReference>
<dbReference type="SUPFAM" id="SSF56672">
    <property type="entry name" value="DNA/RNA polymerases"/>
    <property type="match status" value="1"/>
</dbReference>
<dbReference type="FunFam" id="3.10.20.370:FF:000001">
    <property type="entry name" value="Retrovirus-related Pol polyprotein from transposon 17.6-like protein"/>
    <property type="match status" value="1"/>
</dbReference>
<evidence type="ECO:0000256" key="1">
    <source>
        <dbReference type="ARBA" id="ARBA00012493"/>
    </source>
</evidence>
<evidence type="ECO:0000256" key="10">
    <source>
        <dbReference type="SAM" id="Phobius"/>
    </source>
</evidence>
<proteinExistence type="predicted"/>
<dbReference type="InterPro" id="IPR050951">
    <property type="entry name" value="Retrovirus_Pol_polyprotein"/>
</dbReference>
<dbReference type="GO" id="GO:0004519">
    <property type="term" value="F:endonuclease activity"/>
    <property type="evidence" value="ECO:0007669"/>
    <property type="project" value="UniProtKB-KW"/>
</dbReference>
<dbReference type="InterPro" id="IPR001584">
    <property type="entry name" value="Integrase_cat-core"/>
</dbReference>
<evidence type="ECO:0000259" key="13">
    <source>
        <dbReference type="PROSITE" id="PS50994"/>
    </source>
</evidence>
<feature type="region of interest" description="Disordered" evidence="9">
    <location>
        <begin position="1387"/>
        <end position="1408"/>
    </location>
</feature>
<keyword evidence="8" id="KW-0863">Zinc-finger</keyword>
<feature type="compositionally biased region" description="Basic and acidic residues" evidence="9">
    <location>
        <begin position="176"/>
        <end position="190"/>
    </location>
</feature>
<feature type="compositionally biased region" description="Low complexity" evidence="9">
    <location>
        <begin position="157"/>
        <end position="169"/>
    </location>
</feature>
<evidence type="ECO:0000256" key="4">
    <source>
        <dbReference type="ARBA" id="ARBA00022722"/>
    </source>
</evidence>
<keyword evidence="6" id="KW-0378">Hydrolase</keyword>
<organism evidence="14 15">
    <name type="scientific">Trichogramma brassicae</name>
    <dbReference type="NCBI Taxonomy" id="86971"/>
    <lineage>
        <taxon>Eukaryota</taxon>
        <taxon>Metazoa</taxon>
        <taxon>Ecdysozoa</taxon>
        <taxon>Arthropoda</taxon>
        <taxon>Hexapoda</taxon>
        <taxon>Insecta</taxon>
        <taxon>Pterygota</taxon>
        <taxon>Neoptera</taxon>
        <taxon>Endopterygota</taxon>
        <taxon>Hymenoptera</taxon>
        <taxon>Apocrita</taxon>
        <taxon>Proctotrupomorpha</taxon>
        <taxon>Chalcidoidea</taxon>
        <taxon>Trichogrammatidae</taxon>
        <taxon>Trichogramma</taxon>
    </lineage>
</organism>
<dbReference type="Pfam" id="PF00078">
    <property type="entry name" value="RVT_1"/>
    <property type="match status" value="1"/>
</dbReference>
<keyword evidence="5" id="KW-0255">Endonuclease</keyword>
<dbReference type="Pfam" id="PF17921">
    <property type="entry name" value="Integrase_H2C2"/>
    <property type="match status" value="1"/>
</dbReference>
<dbReference type="EMBL" id="CADCXV010000681">
    <property type="protein sequence ID" value="CAB0032534.1"/>
    <property type="molecule type" value="Genomic_DNA"/>
</dbReference>
<feature type="domain" description="Integrase catalytic" evidence="13">
    <location>
        <begin position="1616"/>
        <end position="1776"/>
    </location>
</feature>
<dbReference type="SUPFAM" id="SSF53098">
    <property type="entry name" value="Ribonuclease H-like"/>
    <property type="match status" value="1"/>
</dbReference>
<dbReference type="FunFam" id="3.30.420.10:FF:000032">
    <property type="entry name" value="Retrovirus-related Pol polyprotein from transposon 297-like Protein"/>
    <property type="match status" value="1"/>
</dbReference>
<dbReference type="Gene3D" id="3.10.10.10">
    <property type="entry name" value="HIV Type 1 Reverse Transcriptase, subunit A, domain 1"/>
    <property type="match status" value="1"/>
</dbReference>
<dbReference type="Pfam" id="PF00098">
    <property type="entry name" value="zf-CCHC"/>
    <property type="match status" value="1"/>
</dbReference>
<dbReference type="Gene3D" id="3.30.70.270">
    <property type="match status" value="2"/>
</dbReference>
<dbReference type="InterPro" id="IPR012337">
    <property type="entry name" value="RNaseH-like_sf"/>
</dbReference>
<dbReference type="FunFam" id="3.30.70.270:FF:000020">
    <property type="entry name" value="Transposon Tf2-6 polyprotein-like Protein"/>
    <property type="match status" value="1"/>
</dbReference>
<evidence type="ECO:0000313" key="14">
    <source>
        <dbReference type="EMBL" id="CAB0032534.1"/>
    </source>
</evidence>
<dbReference type="InterPro" id="IPR043128">
    <property type="entry name" value="Rev_trsase/Diguanyl_cyclase"/>
</dbReference>
<dbReference type="InterPro" id="IPR041373">
    <property type="entry name" value="RT_RNaseH"/>
</dbReference>
<sequence>MLAGLTIDYRYQKPSYSFSKSFFYTLSLAIFWTKCSIEKKSCITQKKEMLSFFVLVLLGRFLFAELLLQCLVLFWSLLFRLCRYLIEKLKRIFNKDFESVTRYIEKLVVEKQLDETRFFGYNNIRFSEICNFYREHRHETRRAKYLGKGPSRHDARAQAATSSTRAQTALSTGGKTEGRASRERAREDIPPKWTHTTQSARIKKRRNQPSRRKHAQTRRKMKGYRQRAYAPMKGQPPTHVRSDERAPQASARPTASYPASTHEPVGPLIDKRHRRMRVQTRKPNSAAAPMQPLLRLLCDPIGAPLLLLLRNLQPHSSNESITAAHRHSIVHGRISRCETLTIECQYSLFPSLQSTSCSGINLGGCPFDSRHGQDRPEERVALPEPRDPQVTDLPSQAPACSSNERSTYVASNDEFVVLRQRDLPRQPNLPPRPIRIIATVPTPPASSARLRIGPCNQSTPRYITKTGDSGGILKEDKHRSRLRTIVPLRLVNAVSNKNNMSRKGRCLSTSSWLVDPGSDLKPSAPPPDEEAASEPSPPLPPPPSTTHRDALAPSYRSIAEIEKIMPYFDGKNTPVAQFIHDCKVAKRFLRPADHKFFIALLKARVKDGASCYLQHRIFTSDDEIYDELKRAYAPSRGLLPDLLGNLSCARQGIDEKVVDYGLIISRQLRAASDNIRENLEPTLVPGALESAAISALASFTRGLRKEVEEIVDRQNPKSLEAAINLAITAEAKIADRAAFDNDPPRNLQRVRAINPTSQSPRLCFNCNKEGHIARNCKAPRPGTPPYLRDEVQKQIAELIDNDIVEESDSPYNSPLWIVPKKAGPNGEKKWRLVIDYRMLNEKTIAPAYPLPNITEILDQLGSSKYFSTLDLQSGFYQVPIDPSDAHKTAFSTPFHHLQFKRMPMGLKGSPSTFQALMDKVLSGLQGIELFIYMDDIVVYATSLEEHKEKMNKLFGRLKTAGLTVRPDKCFFLRKEVGYLGHIISEEGVRPDPSKVTAVRDFPRPQSRKNIKQFLGLAGYYRRFIPNFAKIASPLHTLLKDDVKFVWDKAQETAFQNFKDILCSHPILQFPDFSREFIVTTDASNFALGAVLSQGKIGSDLPVAYASRALAKAELNYAAIEKELLAIVFAVQHFRPYLYGRKFTIVTDHKPLVWLHNLKSPTSRLARWKEKLRDYDYEIVHKPGRVNANADALSRNPVPISPPNPISHCADDYEHEIERRVFSINCLPEVRERESHRGLAKDGQKVDRQGELARPGGSPQGTAGTRESLREELNPGDYHRAVSSYGQEFHLGDLASPNELRCHHVSSLHADGHESHLEEFLHLERRVSHLSTPPDETSHRKRNADEMEVLTDDDEVEDELIEGISLLPDGRIIKQHFVERRGVRMAVAKKRREKSPEVTPPPGKLSYSRDPLLMHRDNYAHFFSVDCDTCKPLEQQLLDLNYLDLELIKTQQLNVGAITESGLSSGYSLFSLFIRNNHEETPDIDVVSEVLTNLGTALIGLGKTSISIAKSYEHLDDMYWLPIETHLEELATSLHLNITICTGEVTTPNKEDRPNIIREAHDSAVAGHKGMIKTYHRIRERYYWPNMMEEIRRYVKTCHDCQIRKLTRVKTKFPMKITTTPTTAFEVVEMDVVGPLPITISGNKYLLTLQCNLTKYSEAIPLPDVKADMIASAFAKDFICRFGCPETLRTDMGQNLIGKVFSTLAKLFKIRQIHSTAYRPQTQGSLERSHHSLIEYLKMYINDRDWDTWIRYAIFSYNTSTHTAHGFTPHELVFARKARVPSEFANKTISKTYNDIIDDIARKLNITLKEAHDKIIQAKQKSKAYYDLKSNMRTFSPGDHVYLLKEHKTDKLDDHYTGPYLIKQLIGDRNVEIELGPSRSKIVHVDKLKHAFLRL</sequence>